<dbReference type="Pfam" id="PF13503">
    <property type="entry name" value="DUF4123"/>
    <property type="match status" value="1"/>
</dbReference>
<keyword evidence="3" id="KW-1185">Reference proteome</keyword>
<sequence>MIKATTLVDEWFRLQVESGRRTWLLLEGAAKNDCLQDIFSLEQNPQYAFLFASNPSLGALLSLSPMLVSVTAQSPLVEWFLTEDRCSCLGVFLSGPGDHETTAATLTQAIFPSREAGGHTLCRWQDPQVLCDCMQIPAVFPFVVRGLFSILLRADIAESIGAWVHCEIPEDRTQVREALRIPLSFLDDFHELRETRLLDRHIATLKGDLTEREKTFSRRFHGCDVRIMSSRSHGPVNEAEREAVRAECHELQKKYGITDFSQLLDIRTLLHGNPESTGDFDAHLLKTTIPAHRRIALCR</sequence>
<evidence type="ECO:0000313" key="2">
    <source>
        <dbReference type="EMBL" id="SFM12049.1"/>
    </source>
</evidence>
<reference evidence="2 3" key="1">
    <citation type="submission" date="2016-10" db="EMBL/GenBank/DDBJ databases">
        <authorList>
            <person name="Varghese N."/>
            <person name="Submissions S."/>
        </authorList>
    </citation>
    <scope>NUCLEOTIDE SEQUENCE [LARGE SCALE GENOMIC DNA]</scope>
    <source>
        <strain evidence="2 3">DSM 1741</strain>
    </source>
</reference>
<proteinExistence type="predicted"/>
<dbReference type="RefSeq" id="WP_161949211.1">
    <property type="nucleotide sequence ID" value="NZ_FOTO01000015.1"/>
</dbReference>
<gene>
    <name evidence="2" type="ORF">SAMN05421830_11522</name>
</gene>
<dbReference type="EMBL" id="FOTO01000015">
    <property type="protein sequence ID" value="SFM12049.1"/>
    <property type="molecule type" value="Genomic_DNA"/>
</dbReference>
<protein>
    <recommendedName>
        <fullName evidence="1">DUF4123 domain-containing protein</fullName>
    </recommendedName>
</protein>
<evidence type="ECO:0000313" key="3">
    <source>
        <dbReference type="Proteomes" id="UP000199581"/>
    </source>
</evidence>
<evidence type="ECO:0000259" key="1">
    <source>
        <dbReference type="Pfam" id="PF13503"/>
    </source>
</evidence>
<dbReference type="Proteomes" id="UP000199581">
    <property type="component" value="Unassembled WGS sequence"/>
</dbReference>
<accession>A0A8G2C5I6</accession>
<comment type="caution">
    <text evidence="2">The sequence shown here is derived from an EMBL/GenBank/DDBJ whole genome shotgun (WGS) entry which is preliminary data.</text>
</comment>
<dbReference type="InterPro" id="IPR025391">
    <property type="entry name" value="DUF4123"/>
</dbReference>
<dbReference type="AlphaFoldDB" id="A0A8G2C5I6"/>
<name>A0A8G2C5I6_DESNO</name>
<feature type="domain" description="DUF4123" evidence="1">
    <location>
        <begin position="23"/>
        <end position="135"/>
    </location>
</feature>
<organism evidence="2 3">
    <name type="scientific">Desulfomicrobium norvegicum (strain DSM 1741 / NCIMB 8310)</name>
    <name type="common">Desulfovibrio baculatus (strain Norway 4)</name>
    <name type="synonym">Desulfovibrio desulfuricans (strain Norway 4)</name>
    <dbReference type="NCBI Taxonomy" id="52561"/>
    <lineage>
        <taxon>Bacteria</taxon>
        <taxon>Pseudomonadati</taxon>
        <taxon>Thermodesulfobacteriota</taxon>
        <taxon>Desulfovibrionia</taxon>
        <taxon>Desulfovibrionales</taxon>
        <taxon>Desulfomicrobiaceae</taxon>
        <taxon>Desulfomicrobium</taxon>
    </lineage>
</organism>